<reference evidence="2 3" key="1">
    <citation type="submission" date="2018-03" db="EMBL/GenBank/DDBJ databases">
        <title>Arenimonas caeni sp. nov., isolated from activated sludge.</title>
        <authorList>
            <person name="Liu H."/>
        </authorList>
    </citation>
    <scope>NUCLEOTIDE SEQUENCE [LARGE SCALE GENOMIC DNA]</scope>
    <source>
        <strain evidence="3">z29</strain>
    </source>
</reference>
<accession>A0A2P6M6X5</accession>
<proteinExistence type="predicted"/>
<evidence type="ECO:0008006" key="4">
    <source>
        <dbReference type="Google" id="ProtNLM"/>
    </source>
</evidence>
<keyword evidence="3" id="KW-1185">Reference proteome</keyword>
<dbReference type="EMBL" id="PVLF01000018">
    <property type="protein sequence ID" value="PRH81748.1"/>
    <property type="molecule type" value="Genomic_DNA"/>
</dbReference>
<feature type="chain" id="PRO_5015146530" description="DUF885 domain-containing protein" evidence="1">
    <location>
        <begin position="22"/>
        <end position="317"/>
    </location>
</feature>
<organism evidence="2 3">
    <name type="scientific">Arenimonas caeni</name>
    <dbReference type="NCBI Taxonomy" id="2058085"/>
    <lineage>
        <taxon>Bacteria</taxon>
        <taxon>Pseudomonadati</taxon>
        <taxon>Pseudomonadota</taxon>
        <taxon>Gammaproteobacteria</taxon>
        <taxon>Lysobacterales</taxon>
        <taxon>Lysobacteraceae</taxon>
        <taxon>Arenimonas</taxon>
    </lineage>
</organism>
<evidence type="ECO:0000313" key="3">
    <source>
        <dbReference type="Proteomes" id="UP000241736"/>
    </source>
</evidence>
<comment type="caution">
    <text evidence="2">The sequence shown here is derived from an EMBL/GenBank/DDBJ whole genome shotgun (WGS) entry which is preliminary data.</text>
</comment>
<evidence type="ECO:0000256" key="1">
    <source>
        <dbReference type="SAM" id="SignalP"/>
    </source>
</evidence>
<dbReference type="PROSITE" id="PS51257">
    <property type="entry name" value="PROKAR_LIPOPROTEIN"/>
    <property type="match status" value="1"/>
</dbReference>
<keyword evidence="1" id="KW-0732">Signal</keyword>
<gene>
    <name evidence="2" type="ORF">C6N40_11010</name>
</gene>
<sequence>MIRSPAIRALAALLLTALALAGCRREPPAEDLAKAAGDPVAAVKAQARALRDNDLVRWSRLSLPPELHARSEALWDRRLAEATPAGDEDAREYAEVMARLTAPDAEAALMRDLEPKLQQFEAEVGGQWPLMQATASIFLSAAIEANTELAAAEKAHGRELADAVLDWAQPALITDRARARRAIAALSATARELDLPTLEQARALGMTPALEKGGVALAGLKQAALAYDLDLDAALDGVQAELLSTEGDQATVKVSYPLLGRTIAFETKMQRVGEGWYGAEAIRQAEAELAEAAHATGEALADDDGLATDAAMGASAD</sequence>
<name>A0A2P6M6X5_9GAMM</name>
<dbReference type="AlphaFoldDB" id="A0A2P6M6X5"/>
<dbReference type="Proteomes" id="UP000241736">
    <property type="component" value="Unassembled WGS sequence"/>
</dbReference>
<dbReference type="OrthoDB" id="6194714at2"/>
<evidence type="ECO:0000313" key="2">
    <source>
        <dbReference type="EMBL" id="PRH81748.1"/>
    </source>
</evidence>
<feature type="signal peptide" evidence="1">
    <location>
        <begin position="1"/>
        <end position="21"/>
    </location>
</feature>
<protein>
    <recommendedName>
        <fullName evidence="4">DUF885 domain-containing protein</fullName>
    </recommendedName>
</protein>